<feature type="transmembrane region" description="Helical" evidence="8">
    <location>
        <begin position="98"/>
        <end position="119"/>
    </location>
</feature>
<accession>A0AAX1VTA8</accession>
<keyword evidence="7 8" id="KW-0472">Membrane</keyword>
<proteinExistence type="inferred from homology"/>
<comment type="caution">
    <text evidence="10">The sequence shown here is derived from an EMBL/GenBank/DDBJ whole genome shotgun (WGS) entry which is preliminary data.</text>
</comment>
<feature type="transmembrane region" description="Helical" evidence="8">
    <location>
        <begin position="178"/>
        <end position="197"/>
    </location>
</feature>
<evidence type="ECO:0000313" key="11">
    <source>
        <dbReference type="Proteomes" id="UP000280350"/>
    </source>
</evidence>
<feature type="transmembrane region" description="Helical" evidence="8">
    <location>
        <begin position="234"/>
        <end position="257"/>
    </location>
</feature>
<feature type="transmembrane region" description="Helical" evidence="8">
    <location>
        <begin position="263"/>
        <end position="281"/>
    </location>
</feature>
<dbReference type="RefSeq" id="WP_016981095.1">
    <property type="nucleotide sequence ID" value="NZ_AP024464.1"/>
</dbReference>
<dbReference type="InterPro" id="IPR037185">
    <property type="entry name" value="EmrE-like"/>
</dbReference>
<evidence type="ECO:0000256" key="3">
    <source>
        <dbReference type="ARBA" id="ARBA00022448"/>
    </source>
</evidence>
<evidence type="ECO:0000256" key="7">
    <source>
        <dbReference type="ARBA" id="ARBA00023136"/>
    </source>
</evidence>
<gene>
    <name evidence="10" type="ORF">ALQ89_01927</name>
</gene>
<dbReference type="GO" id="GO:0005886">
    <property type="term" value="C:plasma membrane"/>
    <property type="evidence" value="ECO:0007669"/>
    <property type="project" value="UniProtKB-SubCell"/>
</dbReference>
<name>A0AAX1VTA8_PSEAJ</name>
<dbReference type="InterPro" id="IPR000620">
    <property type="entry name" value="EamA_dom"/>
</dbReference>
<organism evidence="10 11">
    <name type="scientific">Pseudomonas amygdali pv. tabaci</name>
    <name type="common">Pseudomonas syringae pv. tabaci</name>
    <dbReference type="NCBI Taxonomy" id="322"/>
    <lineage>
        <taxon>Bacteria</taxon>
        <taxon>Pseudomonadati</taxon>
        <taxon>Pseudomonadota</taxon>
        <taxon>Gammaproteobacteria</taxon>
        <taxon>Pseudomonadales</taxon>
        <taxon>Pseudomonadaceae</taxon>
        <taxon>Pseudomonas</taxon>
        <taxon>Pseudomonas amygdali</taxon>
    </lineage>
</organism>
<reference evidence="10 11" key="1">
    <citation type="submission" date="2018-08" db="EMBL/GenBank/DDBJ databases">
        <title>Recombination of ecologically and evolutionarily significant loci maintains genetic cohesion in the Pseudomonas syringae species complex.</title>
        <authorList>
            <person name="Dillon M."/>
            <person name="Thakur S."/>
            <person name="Almeida R.N.D."/>
            <person name="Weir B.S."/>
            <person name="Guttman D.S."/>
        </authorList>
    </citation>
    <scope>NUCLEOTIDE SEQUENCE [LARGE SCALE GENOMIC DNA]</scope>
    <source>
        <strain evidence="10 11">ICMP 2851</strain>
    </source>
</reference>
<evidence type="ECO:0000256" key="1">
    <source>
        <dbReference type="ARBA" id="ARBA00004651"/>
    </source>
</evidence>
<dbReference type="SUPFAM" id="SSF103481">
    <property type="entry name" value="Multidrug resistance efflux transporter EmrE"/>
    <property type="match status" value="1"/>
</dbReference>
<dbReference type="InterPro" id="IPR004626">
    <property type="entry name" value="RarD"/>
</dbReference>
<evidence type="ECO:0000256" key="2">
    <source>
        <dbReference type="ARBA" id="ARBA00007362"/>
    </source>
</evidence>
<evidence type="ECO:0000256" key="6">
    <source>
        <dbReference type="ARBA" id="ARBA00022989"/>
    </source>
</evidence>
<sequence length="296" mass="32520">MFKGIALSVASSCAFAGLYYYATLLKPLDGEQIFGWRMLLTLPCVTLFLLLGREWNPVSNVFNRLVQQPSLIIGLLASSALLGIQQWLFMWAPINGRGLQVSLGYFLLPIVMILVGTLFYRERLSWLQIAAGVAAVLGVTHEVIQVGGFAWETLLVALGFPAYFVLRRTLNTANLGGLWFDMFFMIPVATWFALGSQASSSCFDQAPRLYALVPLLAVISAAAFMAYTTASRLLPFSLFGLLGYVEPVLMVVVALLIGERIAPSDWLTYIPIWFAVGLLILEGTQHIRRSAASARG</sequence>
<feature type="transmembrane region" description="Helical" evidence="8">
    <location>
        <begin position="126"/>
        <end position="143"/>
    </location>
</feature>
<protein>
    <submittedName>
        <fullName evidence="10">RarD protein</fullName>
    </submittedName>
</protein>
<feature type="transmembrane region" description="Helical" evidence="8">
    <location>
        <begin position="5"/>
        <end position="22"/>
    </location>
</feature>
<dbReference type="AlphaFoldDB" id="A0AAX1VTA8"/>
<evidence type="ECO:0000256" key="8">
    <source>
        <dbReference type="SAM" id="Phobius"/>
    </source>
</evidence>
<evidence type="ECO:0000256" key="4">
    <source>
        <dbReference type="ARBA" id="ARBA00022475"/>
    </source>
</evidence>
<feature type="transmembrane region" description="Helical" evidence="8">
    <location>
        <begin position="209"/>
        <end position="227"/>
    </location>
</feature>
<feature type="domain" description="EamA" evidence="9">
    <location>
        <begin position="4"/>
        <end position="139"/>
    </location>
</feature>
<dbReference type="Pfam" id="PF00892">
    <property type="entry name" value="EamA"/>
    <property type="match status" value="1"/>
</dbReference>
<dbReference type="NCBIfam" id="TIGR00688">
    <property type="entry name" value="rarD"/>
    <property type="match status" value="1"/>
</dbReference>
<feature type="transmembrane region" description="Helical" evidence="8">
    <location>
        <begin position="149"/>
        <end position="166"/>
    </location>
</feature>
<comment type="similarity">
    <text evidence="2">Belongs to the EamA transporter family.</text>
</comment>
<dbReference type="EMBL" id="RBNX01000131">
    <property type="protein sequence ID" value="RML80351.1"/>
    <property type="molecule type" value="Genomic_DNA"/>
</dbReference>
<keyword evidence="4" id="KW-1003">Cell membrane</keyword>
<dbReference type="Proteomes" id="UP000280350">
    <property type="component" value="Unassembled WGS sequence"/>
</dbReference>
<comment type="subcellular location">
    <subcellularLocation>
        <location evidence="1">Cell membrane</location>
        <topology evidence="1">Multi-pass membrane protein</topology>
    </subcellularLocation>
</comment>
<keyword evidence="3" id="KW-0813">Transport</keyword>
<feature type="transmembrane region" description="Helical" evidence="8">
    <location>
        <begin position="71"/>
        <end position="92"/>
    </location>
</feature>
<keyword evidence="6 8" id="KW-1133">Transmembrane helix</keyword>
<evidence type="ECO:0000313" key="10">
    <source>
        <dbReference type="EMBL" id="RML80351.1"/>
    </source>
</evidence>
<evidence type="ECO:0000259" key="9">
    <source>
        <dbReference type="Pfam" id="PF00892"/>
    </source>
</evidence>
<evidence type="ECO:0000256" key="5">
    <source>
        <dbReference type="ARBA" id="ARBA00022692"/>
    </source>
</evidence>
<feature type="transmembrane region" description="Helical" evidence="8">
    <location>
        <begin position="34"/>
        <end position="51"/>
    </location>
</feature>
<keyword evidence="5 8" id="KW-0812">Transmembrane</keyword>